<organism evidence="1 2">
    <name type="scientific">Haemophilus pittmaniae HK 85</name>
    <dbReference type="NCBI Taxonomy" id="1035188"/>
    <lineage>
        <taxon>Bacteria</taxon>
        <taxon>Pseudomonadati</taxon>
        <taxon>Pseudomonadota</taxon>
        <taxon>Gammaproteobacteria</taxon>
        <taxon>Pasteurellales</taxon>
        <taxon>Pasteurellaceae</taxon>
        <taxon>Haemophilus</taxon>
    </lineage>
</organism>
<dbReference type="EMBL" id="AFUV01000012">
    <property type="protein sequence ID" value="EGV05909.1"/>
    <property type="molecule type" value="Genomic_DNA"/>
</dbReference>
<dbReference type="Proteomes" id="UP000006235">
    <property type="component" value="Unassembled WGS sequence"/>
</dbReference>
<gene>
    <name evidence="1" type="ORF">HMPREF9952_1289</name>
</gene>
<name>F9Q915_9PAST</name>
<evidence type="ECO:0000313" key="1">
    <source>
        <dbReference type="EMBL" id="EGV05909.1"/>
    </source>
</evidence>
<reference evidence="1 2" key="1">
    <citation type="submission" date="2011-07" db="EMBL/GenBank/DDBJ databases">
        <authorList>
            <person name="Harkins D.M."/>
            <person name="Madupu R."/>
            <person name="Durkin A.S."/>
            <person name="Torralba M."/>
            <person name="Methe B."/>
            <person name="Sutton G.G."/>
            <person name="Nelson K.E."/>
        </authorList>
    </citation>
    <scope>NUCLEOTIDE SEQUENCE [LARGE SCALE GENOMIC DNA]</scope>
    <source>
        <strain evidence="1 2">HK 85</strain>
    </source>
</reference>
<comment type="caution">
    <text evidence="1">The sequence shown here is derived from an EMBL/GenBank/DDBJ whole genome shotgun (WGS) entry which is preliminary data.</text>
</comment>
<dbReference type="AlphaFoldDB" id="F9Q915"/>
<proteinExistence type="predicted"/>
<sequence>MIKPDTLPQFLRNKVEENDAFGLVEGLCQLLRNSPTEKFLQPCICLSLS</sequence>
<protein>
    <submittedName>
        <fullName evidence="1">Uncharacterized protein</fullName>
    </submittedName>
</protein>
<accession>F9Q915</accession>
<dbReference type="STRING" id="1035188.HMPREF9952_1289"/>
<evidence type="ECO:0000313" key="2">
    <source>
        <dbReference type="Proteomes" id="UP000006235"/>
    </source>
</evidence>